<evidence type="ECO:0000313" key="2">
    <source>
        <dbReference type="Proteomes" id="UP000244754"/>
    </source>
</evidence>
<dbReference type="KEGG" id="clia:C3E79_04240"/>
<dbReference type="AlphaFoldDB" id="A0A2S0WDE5"/>
<dbReference type="EMBL" id="CP026948">
    <property type="protein sequence ID" value="AWB83789.1"/>
    <property type="molecule type" value="Genomic_DNA"/>
</dbReference>
<keyword evidence="1" id="KW-0131">Cell cycle</keyword>
<dbReference type="RefSeq" id="WP_108403798.1">
    <property type="nucleotide sequence ID" value="NZ_CP026948.1"/>
</dbReference>
<gene>
    <name evidence="1" type="ORF">C3E79_04240</name>
</gene>
<protein>
    <submittedName>
        <fullName evidence="1">Cell division protein DivIVA</fullName>
    </submittedName>
</protein>
<sequence>MLSWVLIILGIAIVCLLGIMGSAELFGRGEAAPELAETTDVIEHNRRAVAAGDLGRIQLEVVHRGYRMDQVDALIAQLSGESGGVGAERRVELEPHACVDKE</sequence>
<proteinExistence type="predicted"/>
<keyword evidence="2" id="KW-1185">Reference proteome</keyword>
<evidence type="ECO:0000313" key="1">
    <source>
        <dbReference type="EMBL" id="AWB83789.1"/>
    </source>
</evidence>
<organism evidence="1 2">
    <name type="scientific">Corynebacterium liangguodongii</name>
    <dbReference type="NCBI Taxonomy" id="2079535"/>
    <lineage>
        <taxon>Bacteria</taxon>
        <taxon>Bacillati</taxon>
        <taxon>Actinomycetota</taxon>
        <taxon>Actinomycetes</taxon>
        <taxon>Mycobacteriales</taxon>
        <taxon>Corynebacteriaceae</taxon>
        <taxon>Corynebacterium</taxon>
    </lineage>
</organism>
<name>A0A2S0WDE5_9CORY</name>
<accession>A0A2S0WDE5</accession>
<dbReference type="OrthoDB" id="3404379at2"/>
<dbReference type="GO" id="GO:0051301">
    <property type="term" value="P:cell division"/>
    <property type="evidence" value="ECO:0007669"/>
    <property type="project" value="UniProtKB-KW"/>
</dbReference>
<keyword evidence="1" id="KW-0132">Cell division</keyword>
<dbReference type="Proteomes" id="UP000244754">
    <property type="component" value="Chromosome"/>
</dbReference>
<reference evidence="2" key="1">
    <citation type="submission" date="2018-01" db="EMBL/GenBank/DDBJ databases">
        <authorList>
            <person name="Li J."/>
        </authorList>
    </citation>
    <scope>NUCLEOTIDE SEQUENCE [LARGE SCALE GENOMIC DNA]</scope>
    <source>
        <strain evidence="2">2184</strain>
    </source>
</reference>